<reference evidence="2" key="1">
    <citation type="submission" date="2025-08" db="UniProtKB">
        <authorList>
            <consortium name="Ensembl"/>
        </authorList>
    </citation>
    <scope>IDENTIFICATION</scope>
</reference>
<evidence type="ECO:0000313" key="2">
    <source>
        <dbReference type="Ensembl" id="ENSFTIP00000000786.1"/>
    </source>
</evidence>
<name>A0A8C4TPQ2_FALTI</name>
<protein>
    <submittedName>
        <fullName evidence="2">Uncharacterized protein</fullName>
    </submittedName>
</protein>
<evidence type="ECO:0000313" key="3">
    <source>
        <dbReference type="Proteomes" id="UP000694562"/>
    </source>
</evidence>
<organism evidence="2 3">
    <name type="scientific">Falco tinnunculus</name>
    <name type="common">Common kestrel</name>
    <dbReference type="NCBI Taxonomy" id="100819"/>
    <lineage>
        <taxon>Eukaryota</taxon>
        <taxon>Metazoa</taxon>
        <taxon>Chordata</taxon>
        <taxon>Craniata</taxon>
        <taxon>Vertebrata</taxon>
        <taxon>Euteleostomi</taxon>
        <taxon>Archelosauria</taxon>
        <taxon>Archosauria</taxon>
        <taxon>Dinosauria</taxon>
        <taxon>Saurischia</taxon>
        <taxon>Theropoda</taxon>
        <taxon>Coelurosauria</taxon>
        <taxon>Aves</taxon>
        <taxon>Neognathae</taxon>
        <taxon>Neoaves</taxon>
        <taxon>Telluraves</taxon>
        <taxon>Australaves</taxon>
        <taxon>Falconiformes</taxon>
        <taxon>Falconidae</taxon>
        <taxon>Falco</taxon>
    </lineage>
</organism>
<keyword evidence="3" id="KW-1185">Reference proteome</keyword>
<feature type="region of interest" description="Disordered" evidence="1">
    <location>
        <begin position="73"/>
        <end position="114"/>
    </location>
</feature>
<sequence length="114" mass="12181">SQIPLGSAEPLTARSLVPRSIPPSPEGYRRQLVLPMEGQAAPSPVHPFTHGPVCTIPFSPAFCFPAFFDHEEAPEEKLHQSEQPQPAGSGARHMHAPSSTHKSLHVTATACSAL</sequence>
<feature type="region of interest" description="Disordered" evidence="1">
    <location>
        <begin position="1"/>
        <end position="25"/>
    </location>
</feature>
<dbReference type="AlphaFoldDB" id="A0A8C4TPQ2"/>
<reference evidence="2" key="2">
    <citation type="submission" date="2025-09" db="UniProtKB">
        <authorList>
            <consortium name="Ensembl"/>
        </authorList>
    </citation>
    <scope>IDENTIFICATION</scope>
</reference>
<proteinExistence type="predicted"/>
<dbReference type="Proteomes" id="UP000694562">
    <property type="component" value="Unplaced"/>
</dbReference>
<evidence type="ECO:0000256" key="1">
    <source>
        <dbReference type="SAM" id="MobiDB-lite"/>
    </source>
</evidence>
<accession>A0A8C4TPQ2</accession>
<dbReference type="Ensembl" id="ENSFTIT00000000830.1">
    <property type="protein sequence ID" value="ENSFTIP00000000786.1"/>
    <property type="gene ID" value="ENSFTIG00000000553.1"/>
</dbReference>